<evidence type="ECO:0000259" key="2">
    <source>
        <dbReference type="PROSITE" id="PS50812"/>
    </source>
</evidence>
<evidence type="ECO:0000313" key="3">
    <source>
        <dbReference type="EMBL" id="CAJ1934044.1"/>
    </source>
</evidence>
<evidence type="ECO:0000256" key="1">
    <source>
        <dbReference type="SAM" id="MobiDB-lite"/>
    </source>
</evidence>
<proteinExistence type="predicted"/>
<dbReference type="CDD" id="cd05162">
    <property type="entry name" value="PWWP"/>
    <property type="match status" value="1"/>
</dbReference>
<organism evidence="3 4">
    <name type="scientific">Sphenostylis stenocarpa</name>
    <dbReference type="NCBI Taxonomy" id="92480"/>
    <lineage>
        <taxon>Eukaryota</taxon>
        <taxon>Viridiplantae</taxon>
        <taxon>Streptophyta</taxon>
        <taxon>Embryophyta</taxon>
        <taxon>Tracheophyta</taxon>
        <taxon>Spermatophyta</taxon>
        <taxon>Magnoliopsida</taxon>
        <taxon>eudicotyledons</taxon>
        <taxon>Gunneridae</taxon>
        <taxon>Pentapetalae</taxon>
        <taxon>rosids</taxon>
        <taxon>fabids</taxon>
        <taxon>Fabales</taxon>
        <taxon>Fabaceae</taxon>
        <taxon>Papilionoideae</taxon>
        <taxon>50 kb inversion clade</taxon>
        <taxon>NPAAA clade</taxon>
        <taxon>indigoferoid/millettioid clade</taxon>
        <taxon>Phaseoleae</taxon>
        <taxon>Sphenostylis</taxon>
    </lineage>
</organism>
<dbReference type="Gene3D" id="2.30.30.140">
    <property type="match status" value="1"/>
</dbReference>
<feature type="compositionally biased region" description="Acidic residues" evidence="1">
    <location>
        <begin position="340"/>
        <end position="353"/>
    </location>
</feature>
<dbReference type="PROSITE" id="PS50812">
    <property type="entry name" value="PWWP"/>
    <property type="match status" value="1"/>
</dbReference>
<feature type="domain" description="PWWP" evidence="2">
    <location>
        <begin position="38"/>
        <end position="93"/>
    </location>
</feature>
<evidence type="ECO:0000313" key="4">
    <source>
        <dbReference type="Proteomes" id="UP001189624"/>
    </source>
</evidence>
<dbReference type="InterPro" id="IPR000313">
    <property type="entry name" value="PWWP_dom"/>
</dbReference>
<name>A0AA86S064_9FABA</name>
<reference evidence="3" key="1">
    <citation type="submission" date="2023-10" db="EMBL/GenBank/DDBJ databases">
        <authorList>
            <person name="Domelevo Entfellner J.-B."/>
        </authorList>
    </citation>
    <scope>NUCLEOTIDE SEQUENCE</scope>
</reference>
<feature type="compositionally biased region" description="Low complexity" evidence="1">
    <location>
        <begin position="330"/>
        <end position="339"/>
    </location>
</feature>
<dbReference type="PANTHER" id="PTHR33697:SF2">
    <property type="entry name" value="T17B22.17 PROTEIN"/>
    <property type="match status" value="1"/>
</dbReference>
<accession>A0AA86S064</accession>
<dbReference type="Gramene" id="rna-AYBTSS11_LOCUS6694">
    <property type="protein sequence ID" value="CAJ1934044.1"/>
    <property type="gene ID" value="gene-AYBTSS11_LOCUS6694"/>
</dbReference>
<dbReference type="Pfam" id="PF00855">
    <property type="entry name" value="PWWP"/>
    <property type="match status" value="1"/>
</dbReference>
<feature type="region of interest" description="Disordered" evidence="1">
    <location>
        <begin position="658"/>
        <end position="726"/>
    </location>
</feature>
<dbReference type="InterPro" id="IPR044679">
    <property type="entry name" value="PWWP2-like"/>
</dbReference>
<dbReference type="EMBL" id="OY731399">
    <property type="protein sequence ID" value="CAJ1934044.1"/>
    <property type="molecule type" value="Genomic_DNA"/>
</dbReference>
<feature type="region of interest" description="Disordered" evidence="1">
    <location>
        <begin position="286"/>
        <end position="308"/>
    </location>
</feature>
<sequence>MMSYDHNRLIVGIVILRRRFPDPARIGWPGKRMMDCDVGSIVWVRRRNGSWWPGQILGPDDLSTSHLTSPRSGTPVKLLGREDASVDWYNLEKSKRVKAFRCGEFDDCIEKAESAQGGPLKKREKYARREDAILHALELEKQIFKKQGRSGATPSNTFKKGVVASPPETFGNDNENHANLFMYCENESAGGFFPPEMAKDGNQLRGEVDYSETIPRMRDLQDFGLRIAPAKKKLPSFVDPNIYQKRTVDDGARALASGGIRSGSTLHMNGASRAKRSRCVYFPTESSDSLDYRETQPRVEMSPSQRRREFPYHGSMVGETEYAFMNDVGSDSSETACTDSDSDSSETEPELGEEMTIFSETGHDAEEPESTSSEELDVLANSSDMPQLYPRDLITCNESMSKWQLKGKRNNRNLVKRPIGASDGKCIMYGAGADVEGKNSHLRHNRTGPSLHRYKFDFCDTFDDDDQNFGLEDEYPPSSRSISKSQSKIHRGVAWNDLAWDDHLPSKGHWDAKAYSPLYSDRYHFGGRVRPMLVNVDLKVQASYRKERVPFISLMSKLDGRAIVGHPIHVEALKDGSSDILFPTIDDFSNDGTGVEGSSVLPPAWRTARRTANFRIPRPHVTSSNGAEGAAEFPSSDQEQSFEYKSLINAGSFGHQASLQKKSGLKSHRSSADKRPLKKVPKKLSLSSCQKTRTLSSLSTEYNFSRKPSHDSSSYQTDRLTKPDMSGSTTVACIPVQLVFSRLLEKINRPPLKTSSNVALLNTGVDRNS</sequence>
<protein>
    <recommendedName>
        <fullName evidence="2">PWWP domain-containing protein</fullName>
    </recommendedName>
</protein>
<dbReference type="Proteomes" id="UP001189624">
    <property type="component" value="Chromosome 2"/>
</dbReference>
<gene>
    <name evidence="3" type="ORF">AYBTSS11_LOCUS6694</name>
</gene>
<dbReference type="AlphaFoldDB" id="A0AA86S064"/>
<keyword evidence="4" id="KW-1185">Reference proteome</keyword>
<feature type="region of interest" description="Disordered" evidence="1">
    <location>
        <begin position="329"/>
        <end position="353"/>
    </location>
</feature>
<feature type="compositionally biased region" description="Polar residues" evidence="1">
    <location>
        <begin position="689"/>
        <end position="703"/>
    </location>
</feature>
<dbReference type="PANTHER" id="PTHR33697">
    <property type="entry name" value="T17B22.17 PROTEIN-RELATED"/>
    <property type="match status" value="1"/>
</dbReference>
<dbReference type="SUPFAM" id="SSF63748">
    <property type="entry name" value="Tudor/PWWP/MBT"/>
    <property type="match status" value="1"/>
</dbReference>
<feature type="region of interest" description="Disordered" evidence="1">
    <location>
        <begin position="611"/>
        <end position="636"/>
    </location>
</feature>